<evidence type="ECO:0000313" key="1">
    <source>
        <dbReference type="EMBL" id="MPY52962.1"/>
    </source>
</evidence>
<protein>
    <submittedName>
        <fullName evidence="1">Uncharacterized protein</fullName>
    </submittedName>
</protein>
<name>A0A5N8X0Y9_9ACTN</name>
<dbReference type="EMBL" id="VMNX01000163">
    <property type="protein sequence ID" value="MPY52962.1"/>
    <property type="molecule type" value="Genomic_DNA"/>
</dbReference>
<dbReference type="Proteomes" id="UP000373149">
    <property type="component" value="Unassembled WGS sequence"/>
</dbReference>
<proteinExistence type="predicted"/>
<accession>A0A5N8X0Y9</accession>
<reference evidence="1 2" key="1">
    <citation type="submission" date="2019-09" db="EMBL/GenBank/DDBJ databases">
        <authorList>
            <person name="Duangmal K."/>
            <person name="Teo W.F.A."/>
            <person name="Lipun K."/>
        </authorList>
    </citation>
    <scope>NUCLEOTIDE SEQUENCE [LARGE SCALE GENOMIC DNA]</scope>
    <source>
        <strain evidence="1 2">K1PN6</strain>
    </source>
</reference>
<evidence type="ECO:0000313" key="2">
    <source>
        <dbReference type="Proteomes" id="UP000373149"/>
    </source>
</evidence>
<comment type="caution">
    <text evidence="1">The sequence shown here is derived from an EMBL/GenBank/DDBJ whole genome shotgun (WGS) entry which is preliminary data.</text>
</comment>
<dbReference type="RefSeq" id="WP_152867135.1">
    <property type="nucleotide sequence ID" value="NZ_VMNX01000163.1"/>
</dbReference>
<gene>
    <name evidence="1" type="ORF">FPZ41_32125</name>
</gene>
<keyword evidence="2" id="KW-1185">Reference proteome</keyword>
<sequence length="82" mass="9072">MQEITTTDPSAAQQLTTDQLAERVAAIRETLRERMGCPLTDEELDQGPDVLANLYALAAEKMRAQGQLPPPEWVRGHSARGR</sequence>
<dbReference type="AlphaFoldDB" id="A0A5N8X0Y9"/>
<organism evidence="1 2">
    <name type="scientific">Streptomyces acidicola</name>
    <dbReference type="NCBI Taxonomy" id="2596892"/>
    <lineage>
        <taxon>Bacteria</taxon>
        <taxon>Bacillati</taxon>
        <taxon>Actinomycetota</taxon>
        <taxon>Actinomycetes</taxon>
        <taxon>Kitasatosporales</taxon>
        <taxon>Streptomycetaceae</taxon>
        <taxon>Streptomyces</taxon>
    </lineage>
</organism>